<evidence type="ECO:0000256" key="5">
    <source>
        <dbReference type="ARBA" id="ARBA00023242"/>
    </source>
</evidence>
<dbReference type="InterPro" id="IPR011011">
    <property type="entry name" value="Znf_FYVE_PHD"/>
</dbReference>
<feature type="region of interest" description="Disordered" evidence="7">
    <location>
        <begin position="757"/>
        <end position="791"/>
    </location>
</feature>
<keyword evidence="10" id="KW-1185">Reference proteome</keyword>
<feature type="compositionally biased region" description="Polar residues" evidence="7">
    <location>
        <begin position="264"/>
        <end position="286"/>
    </location>
</feature>
<keyword evidence="3 6" id="KW-0863">Zinc-finger</keyword>
<dbReference type="GO" id="GO:0008270">
    <property type="term" value="F:zinc ion binding"/>
    <property type="evidence" value="ECO:0007669"/>
    <property type="project" value="UniProtKB-KW"/>
</dbReference>
<dbReference type="EMBL" id="JABCIY010000229">
    <property type="protein sequence ID" value="KAF7187354.1"/>
    <property type="molecule type" value="Genomic_DNA"/>
</dbReference>
<accession>A0A8H6RAF5</accession>
<keyword evidence="2" id="KW-0479">Metal-binding</keyword>
<evidence type="ECO:0000256" key="2">
    <source>
        <dbReference type="ARBA" id="ARBA00022723"/>
    </source>
</evidence>
<sequence length="791" mass="85451">MASLASLLNPSPDSDTRPSSPPRKDSLPPIQNLPSPEDRADRSPGSTRSNPQQFTYPQATAQEAAQALAKLSASPAAPPAQWNGYSAADGNQLERQQSWERRASGYGDPMQLPPPGVSATRKMSSPTLDQYHVASRSPEQRRPSAASPQQSNIQLPPLQGFAAPSSDHSRRLSHTSHHELSHASSSHSASLGQSEQHGLGVNVARQESSHVTEATSLPQLKPTVSNISALPDDTASSPAPIKQEGGPTPQPSSPTDARRPSEMDLQTSRAVASLKSENTRNQSPLRESSVPVPTTEIPAKEESVPSKKRPAPAKTKKGTASAVKKDKAPPAKKRKVETKRSETPSSLTAKSAVKKGNSTKGTPLNSSPAPSARSNSADMGDEEEEEIDEDEAAGSDTDLYCICRKPDNGTFMIGCDGTCDDWFHGKCVGIEERDKNLIDKYMCPSCTTAGIGRTTWKRICRRSGCRQPARTGKTKAGTSGSKYCSEECGVLYFREMVARTRGTEEKVKERAARRKGSLDTLPQLKQEDDIGARGGALAAGEVKALIDSAKNAEEFKKLGNGVLSPPTTPDGKDGKKADNFTEAESEALQRITARKDVARSRHALLKDRLTFVTMVKQAATRTAAEKELKPKDYCGYDPRLEWTEERFEQFRNSKIGQQAFELQTLATEKNGVKDDGIDEDEEMPAVCDKKKCARHHEWSKLAVDDLRFEMADNGDKMRGLDKEEKEMRERAALRAKAGTFNGEGTVEVHGLGISTEPAVEGSSMDVDGAAPATNGHGDVPEQPEPMAIDTA</sequence>
<dbReference type="InterPro" id="IPR013083">
    <property type="entry name" value="Znf_RING/FYVE/PHD"/>
</dbReference>
<dbReference type="PROSITE" id="PS50016">
    <property type="entry name" value="ZF_PHD_2"/>
    <property type="match status" value="1"/>
</dbReference>
<feature type="region of interest" description="Disordered" evidence="7">
    <location>
        <begin position="1"/>
        <end position="392"/>
    </location>
</feature>
<dbReference type="InterPro" id="IPR001965">
    <property type="entry name" value="Znf_PHD"/>
</dbReference>
<dbReference type="InterPro" id="IPR019786">
    <property type="entry name" value="Zinc_finger_PHD-type_CS"/>
</dbReference>
<dbReference type="PANTHER" id="PTHR46174">
    <property type="entry name" value="CXXC-TYPE ZINC FINGER PROTEIN 1"/>
    <property type="match status" value="1"/>
</dbReference>
<feature type="domain" description="PHD-type" evidence="8">
    <location>
        <begin position="398"/>
        <end position="449"/>
    </location>
</feature>
<dbReference type="GO" id="GO:0048188">
    <property type="term" value="C:Set1C/COMPASS complex"/>
    <property type="evidence" value="ECO:0007669"/>
    <property type="project" value="InterPro"/>
</dbReference>
<feature type="compositionally biased region" description="Low complexity" evidence="7">
    <location>
        <begin position="57"/>
        <end position="81"/>
    </location>
</feature>
<dbReference type="InterPro" id="IPR037869">
    <property type="entry name" value="Spp1/CFP1"/>
</dbReference>
<evidence type="ECO:0000256" key="6">
    <source>
        <dbReference type="PROSITE-ProRule" id="PRU00146"/>
    </source>
</evidence>
<dbReference type="Pfam" id="PF00628">
    <property type="entry name" value="PHD"/>
    <property type="match status" value="1"/>
</dbReference>
<feature type="compositionally biased region" description="Polar residues" evidence="7">
    <location>
        <begin position="205"/>
        <end position="228"/>
    </location>
</feature>
<feature type="compositionally biased region" description="Low complexity" evidence="7">
    <location>
        <begin position="365"/>
        <end position="377"/>
    </location>
</feature>
<evidence type="ECO:0000256" key="1">
    <source>
        <dbReference type="ARBA" id="ARBA00004123"/>
    </source>
</evidence>
<comment type="subcellular location">
    <subcellularLocation>
        <location evidence="1">Nucleus</location>
    </subcellularLocation>
</comment>
<dbReference type="AlphaFoldDB" id="A0A8H6RAF5"/>
<dbReference type="OrthoDB" id="436852at2759"/>
<name>A0A8H6RAF5_9PEZI</name>
<organism evidence="9 10">
    <name type="scientific">Pseudocercospora fuligena</name>
    <dbReference type="NCBI Taxonomy" id="685502"/>
    <lineage>
        <taxon>Eukaryota</taxon>
        <taxon>Fungi</taxon>
        <taxon>Dikarya</taxon>
        <taxon>Ascomycota</taxon>
        <taxon>Pezizomycotina</taxon>
        <taxon>Dothideomycetes</taxon>
        <taxon>Dothideomycetidae</taxon>
        <taxon>Mycosphaerellales</taxon>
        <taxon>Mycosphaerellaceae</taxon>
        <taxon>Pseudocercospora</taxon>
    </lineage>
</organism>
<reference evidence="9" key="1">
    <citation type="submission" date="2020-04" db="EMBL/GenBank/DDBJ databases">
        <title>Draft genome resource of the tomato pathogen Pseudocercospora fuligena.</title>
        <authorList>
            <person name="Zaccaron A."/>
        </authorList>
    </citation>
    <scope>NUCLEOTIDE SEQUENCE</scope>
    <source>
        <strain evidence="9">PF001</strain>
    </source>
</reference>
<evidence type="ECO:0000259" key="8">
    <source>
        <dbReference type="PROSITE" id="PS50016"/>
    </source>
</evidence>
<keyword evidence="5" id="KW-0539">Nucleus</keyword>
<dbReference type="Proteomes" id="UP000660729">
    <property type="component" value="Unassembled WGS sequence"/>
</dbReference>
<dbReference type="SMART" id="SM00249">
    <property type="entry name" value="PHD"/>
    <property type="match status" value="1"/>
</dbReference>
<dbReference type="PANTHER" id="PTHR46174:SF1">
    <property type="entry name" value="CXXC-TYPE ZINC FINGER PROTEIN 1"/>
    <property type="match status" value="1"/>
</dbReference>
<evidence type="ECO:0000256" key="7">
    <source>
        <dbReference type="SAM" id="MobiDB-lite"/>
    </source>
</evidence>
<dbReference type="Gene3D" id="3.30.40.10">
    <property type="entry name" value="Zinc/RING finger domain, C3HC4 (zinc finger)"/>
    <property type="match status" value="1"/>
</dbReference>
<dbReference type="GO" id="GO:0045893">
    <property type="term" value="P:positive regulation of DNA-templated transcription"/>
    <property type="evidence" value="ECO:0007669"/>
    <property type="project" value="TreeGrafter"/>
</dbReference>
<feature type="compositionally biased region" description="Acidic residues" evidence="7">
    <location>
        <begin position="379"/>
        <end position="392"/>
    </location>
</feature>
<gene>
    <name evidence="9" type="ORF">HII31_11243</name>
</gene>
<evidence type="ECO:0000313" key="9">
    <source>
        <dbReference type="EMBL" id="KAF7187354.1"/>
    </source>
</evidence>
<comment type="caution">
    <text evidence="9">The sequence shown here is derived from an EMBL/GenBank/DDBJ whole genome shotgun (WGS) entry which is preliminary data.</text>
</comment>
<evidence type="ECO:0000256" key="4">
    <source>
        <dbReference type="ARBA" id="ARBA00022833"/>
    </source>
</evidence>
<feature type="compositionally biased region" description="Polar residues" evidence="7">
    <location>
        <begin position="44"/>
        <end position="56"/>
    </location>
</feature>
<dbReference type="PROSITE" id="PS01359">
    <property type="entry name" value="ZF_PHD_1"/>
    <property type="match status" value="1"/>
</dbReference>
<keyword evidence="4" id="KW-0862">Zinc</keyword>
<feature type="compositionally biased region" description="Basic residues" evidence="7">
    <location>
        <begin position="306"/>
        <end position="317"/>
    </location>
</feature>
<dbReference type="InterPro" id="IPR019787">
    <property type="entry name" value="Znf_PHD-finger"/>
</dbReference>
<dbReference type="SUPFAM" id="SSF57903">
    <property type="entry name" value="FYVE/PHD zinc finger"/>
    <property type="match status" value="1"/>
</dbReference>
<protein>
    <submittedName>
        <fullName evidence="9">Set1 complex component spp1</fullName>
    </submittedName>
</protein>
<evidence type="ECO:0000256" key="3">
    <source>
        <dbReference type="ARBA" id="ARBA00022771"/>
    </source>
</evidence>
<evidence type="ECO:0000313" key="10">
    <source>
        <dbReference type="Proteomes" id="UP000660729"/>
    </source>
</evidence>
<proteinExistence type="predicted"/>